<reference evidence="1 2" key="1">
    <citation type="submission" date="2024-04" db="EMBL/GenBank/DDBJ databases">
        <authorList>
            <person name="Waldvogel A.-M."/>
            <person name="Schoenle A."/>
        </authorList>
    </citation>
    <scope>NUCLEOTIDE SEQUENCE [LARGE SCALE GENOMIC DNA]</scope>
</reference>
<name>A0AAV2JV81_KNICA</name>
<dbReference type="AlphaFoldDB" id="A0AAV2JV81"/>
<dbReference type="EMBL" id="OZ035836">
    <property type="protein sequence ID" value="CAL1579214.1"/>
    <property type="molecule type" value="Genomic_DNA"/>
</dbReference>
<sequence length="90" mass="9903">MSRGWGSRCDGAGGVEHCPGSPVMKMRNQNRIFCLLISQSFFSHLSSVPERLTSQQGMWSSSCFFHGFGSTLPCVSESIMIALMTLNPEK</sequence>
<proteinExistence type="predicted"/>
<gene>
    <name evidence="1" type="ORF">KC01_LOCUS10296</name>
</gene>
<evidence type="ECO:0000313" key="1">
    <source>
        <dbReference type="EMBL" id="CAL1579214.1"/>
    </source>
</evidence>
<evidence type="ECO:0000313" key="2">
    <source>
        <dbReference type="Proteomes" id="UP001497482"/>
    </source>
</evidence>
<organism evidence="1 2">
    <name type="scientific">Knipowitschia caucasica</name>
    <name type="common">Caucasian dwarf goby</name>
    <name type="synonym">Pomatoschistus caucasicus</name>
    <dbReference type="NCBI Taxonomy" id="637954"/>
    <lineage>
        <taxon>Eukaryota</taxon>
        <taxon>Metazoa</taxon>
        <taxon>Chordata</taxon>
        <taxon>Craniata</taxon>
        <taxon>Vertebrata</taxon>
        <taxon>Euteleostomi</taxon>
        <taxon>Actinopterygii</taxon>
        <taxon>Neopterygii</taxon>
        <taxon>Teleostei</taxon>
        <taxon>Neoteleostei</taxon>
        <taxon>Acanthomorphata</taxon>
        <taxon>Gobiaria</taxon>
        <taxon>Gobiiformes</taxon>
        <taxon>Gobioidei</taxon>
        <taxon>Gobiidae</taxon>
        <taxon>Gobiinae</taxon>
        <taxon>Knipowitschia</taxon>
    </lineage>
</organism>
<accession>A0AAV2JV81</accession>
<protein>
    <submittedName>
        <fullName evidence="1">Uncharacterized protein</fullName>
    </submittedName>
</protein>
<keyword evidence="2" id="KW-1185">Reference proteome</keyword>
<dbReference type="Proteomes" id="UP001497482">
    <property type="component" value="Chromosome 14"/>
</dbReference>